<protein>
    <submittedName>
        <fullName evidence="2">Uncharacterized protein</fullName>
    </submittedName>
</protein>
<evidence type="ECO:0000256" key="1">
    <source>
        <dbReference type="SAM" id="Phobius"/>
    </source>
</evidence>
<dbReference type="AlphaFoldDB" id="Q1IQH3"/>
<dbReference type="EMBL" id="CP000360">
    <property type="protein sequence ID" value="ABF40877.1"/>
    <property type="molecule type" value="Genomic_DNA"/>
</dbReference>
<reference evidence="2 3" key="1">
    <citation type="journal article" date="2009" name="Appl. Environ. Microbiol.">
        <title>Three genomes from the phylum Acidobacteria provide insight into the lifestyles of these microorganisms in soils.</title>
        <authorList>
            <person name="Ward N.L."/>
            <person name="Challacombe J.F."/>
            <person name="Janssen P.H."/>
            <person name="Henrissat B."/>
            <person name="Coutinho P.M."/>
            <person name="Wu M."/>
            <person name="Xie G."/>
            <person name="Haft D.H."/>
            <person name="Sait M."/>
            <person name="Badger J."/>
            <person name="Barabote R.D."/>
            <person name="Bradley B."/>
            <person name="Brettin T.S."/>
            <person name="Brinkac L.M."/>
            <person name="Bruce D."/>
            <person name="Creasy T."/>
            <person name="Daugherty S.C."/>
            <person name="Davidsen T.M."/>
            <person name="DeBoy R.T."/>
            <person name="Detter J.C."/>
            <person name="Dodson R.J."/>
            <person name="Durkin A.S."/>
            <person name="Ganapathy A."/>
            <person name="Gwinn-Giglio M."/>
            <person name="Han C.S."/>
            <person name="Khouri H."/>
            <person name="Kiss H."/>
            <person name="Kothari S.P."/>
            <person name="Madupu R."/>
            <person name="Nelson K.E."/>
            <person name="Nelson W.C."/>
            <person name="Paulsen I."/>
            <person name="Penn K."/>
            <person name="Ren Q."/>
            <person name="Rosovitz M.J."/>
            <person name="Selengut J.D."/>
            <person name="Shrivastava S."/>
            <person name="Sullivan S.A."/>
            <person name="Tapia R."/>
            <person name="Thompson L.S."/>
            <person name="Watkins K.L."/>
            <person name="Yang Q."/>
            <person name="Yu C."/>
            <person name="Zafar N."/>
            <person name="Zhou L."/>
            <person name="Kuske C.R."/>
        </authorList>
    </citation>
    <scope>NUCLEOTIDE SEQUENCE [LARGE SCALE GENOMIC DNA]</scope>
    <source>
        <strain evidence="2 3">Ellin345</strain>
    </source>
</reference>
<keyword evidence="1" id="KW-0812">Transmembrane</keyword>
<dbReference type="Proteomes" id="UP000002432">
    <property type="component" value="Chromosome"/>
</dbReference>
<feature type="transmembrane region" description="Helical" evidence="1">
    <location>
        <begin position="53"/>
        <end position="76"/>
    </location>
</feature>
<accession>Q1IQH3</accession>
<dbReference type="HOGENOM" id="CLU_2523231_0_0_0"/>
<name>Q1IQH3_KORVE</name>
<dbReference type="EnsemblBacteria" id="ABF40877">
    <property type="protein sequence ID" value="ABF40877"/>
    <property type="gene ID" value="Acid345_1876"/>
</dbReference>
<dbReference type="KEGG" id="aba:Acid345_1876"/>
<dbReference type="RefSeq" id="WP_011522679.1">
    <property type="nucleotide sequence ID" value="NC_008009.1"/>
</dbReference>
<keyword evidence="3" id="KW-1185">Reference proteome</keyword>
<keyword evidence="1" id="KW-0472">Membrane</keyword>
<sequence length="84" mass="8605">MNREKMVLGSVVFLALGIAWITSFWNGSMGFNAAHPIAGSSFAMNVTVTGWPALGGVTLTALGAVLLVVAAVLCVVDIATAKRA</sequence>
<dbReference type="STRING" id="204669.Acid345_1876"/>
<gene>
    <name evidence="2" type="ordered locus">Acid345_1876</name>
</gene>
<evidence type="ECO:0000313" key="3">
    <source>
        <dbReference type="Proteomes" id="UP000002432"/>
    </source>
</evidence>
<keyword evidence="1" id="KW-1133">Transmembrane helix</keyword>
<evidence type="ECO:0000313" key="2">
    <source>
        <dbReference type="EMBL" id="ABF40877.1"/>
    </source>
</evidence>
<proteinExistence type="predicted"/>
<organism evidence="2 3">
    <name type="scientific">Koribacter versatilis (strain Ellin345)</name>
    <dbReference type="NCBI Taxonomy" id="204669"/>
    <lineage>
        <taxon>Bacteria</taxon>
        <taxon>Pseudomonadati</taxon>
        <taxon>Acidobacteriota</taxon>
        <taxon>Terriglobia</taxon>
        <taxon>Terriglobales</taxon>
        <taxon>Candidatus Korobacteraceae</taxon>
        <taxon>Candidatus Korobacter</taxon>
    </lineage>
</organism>